<gene>
    <name evidence="5" type="ORF">HNR23_004695</name>
</gene>
<dbReference type="InterPro" id="IPR023214">
    <property type="entry name" value="HAD_sf"/>
</dbReference>
<evidence type="ECO:0000256" key="4">
    <source>
        <dbReference type="ARBA" id="ARBA00022842"/>
    </source>
</evidence>
<protein>
    <submittedName>
        <fullName evidence="5">Phosphoserine phosphatase</fullName>
        <ecNumber evidence="5">3.1.3.3</ecNumber>
    </submittedName>
</protein>
<dbReference type="AlphaFoldDB" id="A0A7X0D7R8"/>
<accession>A0A7X0D7R8</accession>
<sequence>MSDSAMNHLHVFDMDGTLLKGTSASLEIARVTGTRAELRALERALADGEIDTRGFAAALPGIWPMLTDGLVEQAFRDGPFLDGIADVCGDIRAQGGRSLVITMSPDFYAERLLDFGFDEVVASRFPALPFTEPPVPENILTPADKPRIVEEVLRRTGIAREQCVAYGDSMSDAPLFRHLAHSVAVNYDANTTQ</sequence>
<dbReference type="GO" id="GO:0016787">
    <property type="term" value="F:hydrolase activity"/>
    <property type="evidence" value="ECO:0007669"/>
    <property type="project" value="UniProtKB-KW"/>
</dbReference>
<dbReference type="InterPro" id="IPR050582">
    <property type="entry name" value="HAD-like_SerB"/>
</dbReference>
<dbReference type="RefSeq" id="WP_343070685.1">
    <property type="nucleotide sequence ID" value="NZ_JACHDS010000001.1"/>
</dbReference>
<dbReference type="PANTHER" id="PTHR43344">
    <property type="entry name" value="PHOSPHOSERINE PHOSPHATASE"/>
    <property type="match status" value="1"/>
</dbReference>
<dbReference type="InterPro" id="IPR036412">
    <property type="entry name" value="HAD-like_sf"/>
</dbReference>
<organism evidence="5 6">
    <name type="scientific">Nocardiopsis mwathae</name>
    <dbReference type="NCBI Taxonomy" id="1472723"/>
    <lineage>
        <taxon>Bacteria</taxon>
        <taxon>Bacillati</taxon>
        <taxon>Actinomycetota</taxon>
        <taxon>Actinomycetes</taxon>
        <taxon>Streptosporangiales</taxon>
        <taxon>Nocardiopsidaceae</taxon>
        <taxon>Nocardiopsis</taxon>
    </lineage>
</organism>
<evidence type="ECO:0000313" key="5">
    <source>
        <dbReference type="EMBL" id="MBB6174635.1"/>
    </source>
</evidence>
<evidence type="ECO:0000256" key="2">
    <source>
        <dbReference type="ARBA" id="ARBA00022723"/>
    </source>
</evidence>
<name>A0A7X0D7R8_9ACTN</name>
<comment type="similarity">
    <text evidence="1">Belongs to the HAD-like hydrolase superfamily. SerB family.</text>
</comment>
<dbReference type="EC" id="3.1.3.3" evidence="5"/>
<keyword evidence="2" id="KW-0479">Metal-binding</keyword>
<dbReference type="Proteomes" id="UP000546642">
    <property type="component" value="Unassembled WGS sequence"/>
</dbReference>
<dbReference type="GO" id="GO:0046872">
    <property type="term" value="F:metal ion binding"/>
    <property type="evidence" value="ECO:0007669"/>
    <property type="project" value="UniProtKB-KW"/>
</dbReference>
<dbReference type="Gene3D" id="3.40.50.1000">
    <property type="entry name" value="HAD superfamily/HAD-like"/>
    <property type="match status" value="1"/>
</dbReference>
<dbReference type="Pfam" id="PF12710">
    <property type="entry name" value="HAD"/>
    <property type="match status" value="1"/>
</dbReference>
<dbReference type="PANTHER" id="PTHR43344:SF13">
    <property type="entry name" value="PHOSPHATASE RV3661-RELATED"/>
    <property type="match status" value="1"/>
</dbReference>
<evidence type="ECO:0000256" key="3">
    <source>
        <dbReference type="ARBA" id="ARBA00022801"/>
    </source>
</evidence>
<keyword evidence="4" id="KW-0460">Magnesium</keyword>
<comment type="caution">
    <text evidence="5">The sequence shown here is derived from an EMBL/GenBank/DDBJ whole genome shotgun (WGS) entry which is preliminary data.</text>
</comment>
<reference evidence="5 6" key="1">
    <citation type="submission" date="2020-08" db="EMBL/GenBank/DDBJ databases">
        <title>Sequencing the genomes of 1000 actinobacteria strains.</title>
        <authorList>
            <person name="Klenk H.-P."/>
        </authorList>
    </citation>
    <scope>NUCLEOTIDE SEQUENCE [LARGE SCALE GENOMIC DNA]</scope>
    <source>
        <strain evidence="5 6">DSM 46659</strain>
    </source>
</reference>
<dbReference type="NCBIfam" id="TIGR01488">
    <property type="entry name" value="HAD-SF-IB"/>
    <property type="match status" value="1"/>
</dbReference>
<dbReference type="SUPFAM" id="SSF56784">
    <property type="entry name" value="HAD-like"/>
    <property type="match status" value="1"/>
</dbReference>
<proteinExistence type="inferred from homology"/>
<evidence type="ECO:0000313" key="6">
    <source>
        <dbReference type="Proteomes" id="UP000546642"/>
    </source>
</evidence>
<dbReference type="EMBL" id="JACHDS010000001">
    <property type="protein sequence ID" value="MBB6174635.1"/>
    <property type="molecule type" value="Genomic_DNA"/>
</dbReference>
<evidence type="ECO:0000256" key="1">
    <source>
        <dbReference type="ARBA" id="ARBA00009184"/>
    </source>
</evidence>
<keyword evidence="6" id="KW-1185">Reference proteome</keyword>
<keyword evidence="3 5" id="KW-0378">Hydrolase</keyword>